<gene>
    <name evidence="2" type="ORF">AVDCRST_MAG69-2746</name>
</gene>
<feature type="region of interest" description="Disordered" evidence="1">
    <location>
        <begin position="83"/>
        <end position="249"/>
    </location>
</feature>
<feature type="region of interest" description="Disordered" evidence="1">
    <location>
        <begin position="293"/>
        <end position="334"/>
    </location>
</feature>
<evidence type="ECO:0000256" key="1">
    <source>
        <dbReference type="SAM" id="MobiDB-lite"/>
    </source>
</evidence>
<feature type="compositionally biased region" description="Basic residues" evidence="1">
    <location>
        <begin position="394"/>
        <end position="410"/>
    </location>
</feature>
<dbReference type="EMBL" id="CADCVP010000302">
    <property type="protein sequence ID" value="CAA9515560.1"/>
    <property type="molecule type" value="Genomic_DNA"/>
</dbReference>
<feature type="compositionally biased region" description="Basic and acidic residues" evidence="1">
    <location>
        <begin position="293"/>
        <end position="312"/>
    </location>
</feature>
<name>A0A6J4T7Q0_9ACTN</name>
<proteinExistence type="predicted"/>
<feature type="compositionally biased region" description="Basic residues" evidence="1">
    <location>
        <begin position="163"/>
        <end position="185"/>
    </location>
</feature>
<evidence type="ECO:0000313" key="2">
    <source>
        <dbReference type="EMBL" id="CAA9515560.1"/>
    </source>
</evidence>
<feature type="compositionally biased region" description="Basic and acidic residues" evidence="1">
    <location>
        <begin position="201"/>
        <end position="227"/>
    </location>
</feature>
<feature type="region of interest" description="Disordered" evidence="1">
    <location>
        <begin position="353"/>
        <end position="460"/>
    </location>
</feature>
<feature type="compositionally biased region" description="Basic residues" evidence="1">
    <location>
        <begin position="115"/>
        <end position="148"/>
    </location>
</feature>
<feature type="region of interest" description="Disordered" evidence="1">
    <location>
        <begin position="1"/>
        <end position="64"/>
    </location>
</feature>
<sequence>DHGAERRRGAARRRRRAAPPGGAGLVRHLPADLRRPGGPDRGHAPRAGRGAPLDRSPALPARPELLHAAARARGPAARDLHRLAAQRAPRRPDRRCAVRPARRGGAAGPVGDLRRLRRGSARRRGVHRAGARGAGHRRAGGPPRRRARAVASGAGGAGGGRVPRAHRLRSALSRRRRGRRRRRLAARPAAARNARKREGSRRREWAAAADLRRRPPRRAPDGCSRRPDPHRRPRAVGGADARRRRPGRHVERLLRARAVLLRHRSGHLRRRLCRSRLRRRARGGGLRVAVARRDGARPRPRRDDARPADHGRAVRRLPRRLPGSGSHGSLGGRAARWPVDHVGHLRPLFRVHLPRRPPRGAAAGKQCSVERDDRHHRRRGGGDRQPGPLLRAAHPLRRHAVALGRHRRPRAAGPRFAAPGGAGRRGGRRGDDLRPALVGPADSGRVRRARRGRGARRTAL</sequence>
<organism evidence="2">
    <name type="scientific">uncultured Solirubrobacteraceae bacterium</name>
    <dbReference type="NCBI Taxonomy" id="1162706"/>
    <lineage>
        <taxon>Bacteria</taxon>
        <taxon>Bacillati</taxon>
        <taxon>Actinomycetota</taxon>
        <taxon>Thermoleophilia</taxon>
        <taxon>Solirubrobacterales</taxon>
        <taxon>Solirubrobacteraceae</taxon>
        <taxon>environmental samples</taxon>
    </lineage>
</organism>
<dbReference type="AlphaFoldDB" id="A0A6J4T7Q0"/>
<feature type="non-terminal residue" evidence="2">
    <location>
        <position position="460"/>
    </location>
</feature>
<feature type="compositionally biased region" description="Basic and acidic residues" evidence="1">
    <location>
        <begin position="29"/>
        <end position="43"/>
    </location>
</feature>
<accession>A0A6J4T7Q0</accession>
<feature type="compositionally biased region" description="Basic residues" evidence="1">
    <location>
        <begin position="446"/>
        <end position="460"/>
    </location>
</feature>
<protein>
    <submittedName>
        <fullName evidence="2">Chromate transport protein ChrA</fullName>
    </submittedName>
</protein>
<feature type="non-terminal residue" evidence="2">
    <location>
        <position position="1"/>
    </location>
</feature>
<reference evidence="2" key="1">
    <citation type="submission" date="2020-02" db="EMBL/GenBank/DDBJ databases">
        <authorList>
            <person name="Meier V. D."/>
        </authorList>
    </citation>
    <scope>NUCLEOTIDE SEQUENCE</scope>
    <source>
        <strain evidence="2">AVDCRST_MAG69</strain>
    </source>
</reference>